<evidence type="ECO:0000313" key="1">
    <source>
        <dbReference type="EMBL" id="VAW34501.1"/>
    </source>
</evidence>
<evidence type="ECO:0008006" key="2">
    <source>
        <dbReference type="Google" id="ProtNLM"/>
    </source>
</evidence>
<proteinExistence type="predicted"/>
<dbReference type="EMBL" id="UOEW01000071">
    <property type="protein sequence ID" value="VAW34501.1"/>
    <property type="molecule type" value="Genomic_DNA"/>
</dbReference>
<dbReference type="PROSITE" id="PS51257">
    <property type="entry name" value="PROKAR_LIPOPROTEIN"/>
    <property type="match status" value="1"/>
</dbReference>
<protein>
    <recommendedName>
        <fullName evidence="2">Lipoprotein</fullName>
    </recommendedName>
</protein>
<dbReference type="AlphaFoldDB" id="A0A3B0UU31"/>
<accession>A0A3B0UU31</accession>
<sequence>MSKSNFTLIVLLIFMLGSCGQQTPKKVAPDNTQLLASALTNYNYLQADSLLPKIRMTENAQNIIKLYLMLETKNILKLTRELDYLQQFFPQMSFIHQSIINEIMIWVYLKQIYRDEISPPVRILQRDELYLAPSDIDFSTCEQPNTRCANISREKLSTLMTTTDITKNLKKMARKDPCVNLSSGLQDHKKANRCLRKSKGNLAIELLPQPHFSLDEWLQTISSL</sequence>
<reference evidence="1" key="1">
    <citation type="submission" date="2018-06" db="EMBL/GenBank/DDBJ databases">
        <authorList>
            <person name="Zhirakovskaya E."/>
        </authorList>
    </citation>
    <scope>NUCLEOTIDE SEQUENCE</scope>
</reference>
<name>A0A3B0UU31_9ZZZZ</name>
<gene>
    <name evidence="1" type="ORF">MNBD_GAMMA01-447</name>
</gene>
<organism evidence="1">
    <name type="scientific">hydrothermal vent metagenome</name>
    <dbReference type="NCBI Taxonomy" id="652676"/>
    <lineage>
        <taxon>unclassified sequences</taxon>
        <taxon>metagenomes</taxon>
        <taxon>ecological metagenomes</taxon>
    </lineage>
</organism>